<evidence type="ECO:0000256" key="1">
    <source>
        <dbReference type="ARBA" id="ARBA00022741"/>
    </source>
</evidence>
<dbReference type="SMART" id="SM00382">
    <property type="entry name" value="AAA"/>
    <property type="match status" value="1"/>
</dbReference>
<keyword evidence="3" id="KW-0805">Transcription regulation</keyword>
<dbReference type="InterPro" id="IPR002078">
    <property type="entry name" value="Sigma_54_int"/>
</dbReference>
<dbReference type="STRING" id="207559.Dde_1260"/>
<dbReference type="CDD" id="cd00156">
    <property type="entry name" value="REC"/>
    <property type="match status" value="1"/>
</dbReference>
<evidence type="ECO:0000256" key="4">
    <source>
        <dbReference type="ARBA" id="ARBA00023125"/>
    </source>
</evidence>
<organism evidence="9 10">
    <name type="scientific">Oleidesulfovibrio alaskensis (strain ATCC BAA-1058 / DSM 17464 / G20)</name>
    <name type="common">Desulfovibrio alaskensis</name>
    <dbReference type="NCBI Taxonomy" id="207559"/>
    <lineage>
        <taxon>Bacteria</taxon>
        <taxon>Pseudomonadati</taxon>
        <taxon>Thermodesulfobacteriota</taxon>
        <taxon>Desulfovibrionia</taxon>
        <taxon>Desulfovibrionales</taxon>
        <taxon>Desulfovibrionaceae</taxon>
        <taxon>Oleidesulfovibrio</taxon>
    </lineage>
</organism>
<dbReference type="InterPro" id="IPR027417">
    <property type="entry name" value="P-loop_NTPase"/>
</dbReference>
<dbReference type="SMART" id="SM00448">
    <property type="entry name" value="REC"/>
    <property type="match status" value="1"/>
</dbReference>
<feature type="domain" description="Sigma-54 factor interaction" evidence="7">
    <location>
        <begin position="139"/>
        <end position="368"/>
    </location>
</feature>
<keyword evidence="10" id="KW-1185">Reference proteome</keyword>
<dbReference type="InterPro" id="IPR001789">
    <property type="entry name" value="Sig_transdc_resp-reg_receiver"/>
</dbReference>
<accession>Q312T5</accession>
<dbReference type="InterPro" id="IPR003593">
    <property type="entry name" value="AAA+_ATPase"/>
</dbReference>
<dbReference type="Pfam" id="PF00158">
    <property type="entry name" value="Sigma54_activat"/>
    <property type="match status" value="1"/>
</dbReference>
<dbReference type="PANTHER" id="PTHR32071:SF113">
    <property type="entry name" value="ALGINATE BIOSYNTHESIS TRANSCRIPTIONAL REGULATORY PROTEIN ALGB"/>
    <property type="match status" value="1"/>
</dbReference>
<dbReference type="Pfam" id="PF25601">
    <property type="entry name" value="AAA_lid_14"/>
    <property type="match status" value="1"/>
</dbReference>
<dbReference type="PANTHER" id="PTHR32071">
    <property type="entry name" value="TRANSCRIPTIONAL REGULATORY PROTEIN"/>
    <property type="match status" value="1"/>
</dbReference>
<dbReference type="GO" id="GO:0000160">
    <property type="term" value="P:phosphorelay signal transduction system"/>
    <property type="evidence" value="ECO:0007669"/>
    <property type="project" value="InterPro"/>
</dbReference>
<dbReference type="Gene3D" id="3.40.50.2300">
    <property type="match status" value="1"/>
</dbReference>
<dbReference type="EMBL" id="CP000112">
    <property type="protein sequence ID" value="ABB38061.1"/>
    <property type="molecule type" value="Genomic_DNA"/>
</dbReference>
<keyword evidence="1" id="KW-0547">Nucleotide-binding</keyword>
<dbReference type="InterPro" id="IPR025943">
    <property type="entry name" value="Sigma_54_int_dom_ATP-bd_2"/>
</dbReference>
<dbReference type="CDD" id="cd00009">
    <property type="entry name" value="AAA"/>
    <property type="match status" value="1"/>
</dbReference>
<feature type="domain" description="Response regulatory" evidence="8">
    <location>
        <begin position="2"/>
        <end position="116"/>
    </location>
</feature>
<dbReference type="RefSeq" id="WP_011367261.1">
    <property type="nucleotide sequence ID" value="NC_007519.1"/>
</dbReference>
<dbReference type="KEGG" id="dde:Dde_1260"/>
<sequence length="473" mass="51903">MRVLIIDDDEHMRHALGRTVRRLGCEPVMAGMGGEGLQHAEKGDIDAVFLDVRLPDGNGLSFLPRLAEAPSRPEVIIITGAGDPDGAELAITNGAWDYIEKTASIQDITLTLRRALDFRRERMESRKDCPVRALRRKGIVGDSPALMRCLDLVAQSAQTRANVLICGETGTGKELFARAIHENSMRSDGPFVVVDCAGLPENLVESILFGHNKGSFTGAEKDRTGLVQRAHGGTLFLDEVGELPLLMQKSFLRVLQERTVRPLGSAEEVPCDFRLVAATNRDLEAMVQAGEFRNDLLFRLRSILIDLPPLRDRKDDIPAISNNYLDRECARAGMDRKGCYADFFDVLTHYSWPGNVRELLHALDHALAAAITEPYLFAWHLPPALRAKVARARVAAGPGSTPPQASPPMAENAGAGLPLLQDYREAVLQQAESGYLRRLMAESGNCVRKAVSTSGLSQSRLYALLKKHNITTS</sequence>
<evidence type="ECO:0000259" key="7">
    <source>
        <dbReference type="PROSITE" id="PS50045"/>
    </source>
</evidence>
<keyword evidence="5" id="KW-0804">Transcription</keyword>
<dbReference type="GO" id="GO:0005524">
    <property type="term" value="F:ATP binding"/>
    <property type="evidence" value="ECO:0007669"/>
    <property type="project" value="UniProtKB-KW"/>
</dbReference>
<dbReference type="PROSITE" id="PS00675">
    <property type="entry name" value="SIGMA54_INTERACT_1"/>
    <property type="match status" value="1"/>
</dbReference>
<evidence type="ECO:0000259" key="8">
    <source>
        <dbReference type="PROSITE" id="PS50110"/>
    </source>
</evidence>
<dbReference type="Gene3D" id="1.10.8.60">
    <property type="match status" value="1"/>
</dbReference>
<evidence type="ECO:0000313" key="9">
    <source>
        <dbReference type="EMBL" id="ABB38061.1"/>
    </source>
</evidence>
<dbReference type="eggNOG" id="COG2204">
    <property type="taxonomic scope" value="Bacteria"/>
</dbReference>
<protein>
    <submittedName>
        <fullName evidence="9">Putative two component, sigma54 specific, transcriptional regulator</fullName>
    </submittedName>
</protein>
<dbReference type="InterPro" id="IPR025944">
    <property type="entry name" value="Sigma_54_int_dom_CS"/>
</dbReference>
<feature type="modified residue" description="4-aspartylphosphate" evidence="6">
    <location>
        <position position="51"/>
    </location>
</feature>
<evidence type="ECO:0000256" key="6">
    <source>
        <dbReference type="PROSITE-ProRule" id="PRU00169"/>
    </source>
</evidence>
<name>Q312T5_OLEA2</name>
<dbReference type="Gene3D" id="1.10.10.60">
    <property type="entry name" value="Homeodomain-like"/>
    <property type="match status" value="1"/>
</dbReference>
<reference evidence="9 10" key="1">
    <citation type="journal article" date="2011" name="J. Bacteriol.">
        <title>Complete genome sequence and updated annotation of Desulfovibrio alaskensis G20.</title>
        <authorList>
            <person name="Hauser L.J."/>
            <person name="Land M.L."/>
            <person name="Brown S.D."/>
            <person name="Larimer F."/>
            <person name="Keller K.L."/>
            <person name="Rapp-Giles B.J."/>
            <person name="Price M.N."/>
            <person name="Lin M."/>
            <person name="Bruce D.C."/>
            <person name="Detter J.C."/>
            <person name="Tapia R."/>
            <person name="Han C.S."/>
            <person name="Goodwin L.A."/>
            <person name="Cheng J.F."/>
            <person name="Pitluck S."/>
            <person name="Copeland A."/>
            <person name="Lucas S."/>
            <person name="Nolan M."/>
            <person name="Lapidus A.L."/>
            <person name="Palumbo A.V."/>
            <person name="Wall J.D."/>
        </authorList>
    </citation>
    <scope>NUCLEOTIDE SEQUENCE [LARGE SCALE GENOMIC DNA]</scope>
    <source>
        <strain evidence="10">ATCC BAA 1058 / DSM 17464 / G20</strain>
    </source>
</reference>
<dbReference type="GO" id="GO:0006355">
    <property type="term" value="P:regulation of DNA-templated transcription"/>
    <property type="evidence" value="ECO:0007669"/>
    <property type="project" value="InterPro"/>
</dbReference>
<dbReference type="Pfam" id="PF00072">
    <property type="entry name" value="Response_reg"/>
    <property type="match status" value="1"/>
</dbReference>
<dbReference type="InterPro" id="IPR058031">
    <property type="entry name" value="AAA_lid_NorR"/>
</dbReference>
<dbReference type="Gene3D" id="3.40.50.300">
    <property type="entry name" value="P-loop containing nucleotide triphosphate hydrolases"/>
    <property type="match status" value="1"/>
</dbReference>
<evidence type="ECO:0000256" key="5">
    <source>
        <dbReference type="ARBA" id="ARBA00023163"/>
    </source>
</evidence>
<dbReference type="GO" id="GO:0003677">
    <property type="term" value="F:DNA binding"/>
    <property type="evidence" value="ECO:0007669"/>
    <property type="project" value="UniProtKB-KW"/>
</dbReference>
<proteinExistence type="predicted"/>
<keyword evidence="4" id="KW-0238">DNA-binding</keyword>
<dbReference type="InterPro" id="IPR009057">
    <property type="entry name" value="Homeodomain-like_sf"/>
</dbReference>
<dbReference type="SUPFAM" id="SSF46689">
    <property type="entry name" value="Homeodomain-like"/>
    <property type="match status" value="1"/>
</dbReference>
<keyword evidence="2" id="KW-0067">ATP-binding</keyword>
<dbReference type="Proteomes" id="UP000002710">
    <property type="component" value="Chromosome"/>
</dbReference>
<dbReference type="PROSITE" id="PS00688">
    <property type="entry name" value="SIGMA54_INTERACT_3"/>
    <property type="match status" value="1"/>
</dbReference>
<dbReference type="PROSITE" id="PS00676">
    <property type="entry name" value="SIGMA54_INTERACT_2"/>
    <property type="match status" value="1"/>
</dbReference>
<keyword evidence="6" id="KW-0597">Phosphoprotein</keyword>
<dbReference type="AlphaFoldDB" id="Q312T5"/>
<dbReference type="SUPFAM" id="SSF52172">
    <property type="entry name" value="CheY-like"/>
    <property type="match status" value="1"/>
</dbReference>
<evidence type="ECO:0000256" key="3">
    <source>
        <dbReference type="ARBA" id="ARBA00023015"/>
    </source>
</evidence>
<gene>
    <name evidence="9" type="ordered locus">Dde_1260</name>
</gene>
<evidence type="ECO:0000313" key="10">
    <source>
        <dbReference type="Proteomes" id="UP000002710"/>
    </source>
</evidence>
<dbReference type="SUPFAM" id="SSF52540">
    <property type="entry name" value="P-loop containing nucleoside triphosphate hydrolases"/>
    <property type="match status" value="1"/>
</dbReference>
<dbReference type="PROSITE" id="PS50110">
    <property type="entry name" value="RESPONSE_REGULATORY"/>
    <property type="match status" value="1"/>
</dbReference>
<dbReference type="InterPro" id="IPR025662">
    <property type="entry name" value="Sigma_54_int_dom_ATP-bd_1"/>
</dbReference>
<dbReference type="InterPro" id="IPR011006">
    <property type="entry name" value="CheY-like_superfamily"/>
</dbReference>
<evidence type="ECO:0000256" key="2">
    <source>
        <dbReference type="ARBA" id="ARBA00022840"/>
    </source>
</evidence>
<dbReference type="HOGENOM" id="CLU_000445_0_6_7"/>
<dbReference type="PROSITE" id="PS50045">
    <property type="entry name" value="SIGMA54_INTERACT_4"/>
    <property type="match status" value="1"/>
</dbReference>
<dbReference type="FunFam" id="3.40.50.300:FF:000006">
    <property type="entry name" value="DNA-binding transcriptional regulator NtrC"/>
    <property type="match status" value="1"/>
</dbReference>